<dbReference type="InterPro" id="IPR027417">
    <property type="entry name" value="P-loop_NTPase"/>
</dbReference>
<dbReference type="AlphaFoldDB" id="Q6LRF0"/>
<dbReference type="STRING" id="298386.PBPRA1719"/>
<dbReference type="Gene3D" id="3.40.50.300">
    <property type="entry name" value="P-loop containing nucleotide triphosphate hydrolases"/>
    <property type="match status" value="1"/>
</dbReference>
<accession>Q6LRF0</accession>
<evidence type="ECO:0008006" key="3">
    <source>
        <dbReference type="Google" id="ProtNLM"/>
    </source>
</evidence>
<dbReference type="HOGENOM" id="CLU_037612_7_0_6"/>
<evidence type="ECO:0000313" key="2">
    <source>
        <dbReference type="Proteomes" id="UP000000593"/>
    </source>
</evidence>
<sequence>MGPYMNRIVIVGLKGGVGGTTVTANLSHALHLLSKETITVDLAELNLLRLHFTMDINNDDGWAKHFSNNECWSNASYESPQRMRFVPFGTLNSSELEKYCAHEEEWVAQLSGELSIVDMDAEHWQIIHLPNLEHNQRVNREILNSADLVIVVINPDPISYYLIRNDSINYLELKKLVGGENKIKFLINNFQPESEVSQDFRLVLQKELTSMLLPVSLHRDTTVIDSIANLTNVHTTSPHSQAARDYQSLAFWCVTHLYSRGNDKRGEYV</sequence>
<dbReference type="Pfam" id="PF06564">
    <property type="entry name" value="CBP_BcsQ"/>
    <property type="match status" value="1"/>
</dbReference>
<dbReference type="InterPro" id="IPR017746">
    <property type="entry name" value="Cellulose_synthase_operon_BcsQ"/>
</dbReference>
<organism evidence="1 2">
    <name type="scientific">Photobacterium profundum (strain SS9)</name>
    <dbReference type="NCBI Taxonomy" id="298386"/>
    <lineage>
        <taxon>Bacteria</taxon>
        <taxon>Pseudomonadati</taxon>
        <taxon>Pseudomonadota</taxon>
        <taxon>Gammaproteobacteria</taxon>
        <taxon>Vibrionales</taxon>
        <taxon>Vibrionaceae</taxon>
        <taxon>Photobacterium</taxon>
    </lineage>
</organism>
<keyword evidence="2" id="KW-1185">Reference proteome</keyword>
<reference evidence="2" key="1">
    <citation type="journal article" date="2005" name="Science">
        <title>Life at depth: Photobacterium profundum genome sequence and expression analysis.</title>
        <authorList>
            <person name="Vezzi A."/>
            <person name="Campanaro S."/>
            <person name="D'Angelo M."/>
            <person name="Simonato F."/>
            <person name="Vitulo N."/>
            <person name="Lauro F.M."/>
            <person name="Cestaro A."/>
            <person name="Malacrida G."/>
            <person name="Simionati B."/>
            <person name="Cannata N."/>
            <person name="Romualdi C."/>
            <person name="Bartlett D.H."/>
            <person name="Valle G."/>
        </authorList>
    </citation>
    <scope>NUCLEOTIDE SEQUENCE [LARGE SCALE GENOMIC DNA]</scope>
    <source>
        <strain evidence="2">ATCC BAA-1253 / SS9</strain>
    </source>
</reference>
<dbReference type="Proteomes" id="UP000000593">
    <property type="component" value="Chromosome 1"/>
</dbReference>
<dbReference type="eggNOG" id="COG0455">
    <property type="taxonomic scope" value="Bacteria"/>
</dbReference>
<protein>
    <recommendedName>
        <fullName evidence="3">Cellulose synthase operon protein YhjQ</fullName>
    </recommendedName>
</protein>
<gene>
    <name evidence="1" type="ordered locus">PBPRA1719</name>
</gene>
<dbReference type="KEGG" id="ppr:PBPRA1719"/>
<dbReference type="NCBIfam" id="TIGR03371">
    <property type="entry name" value="cellulose_yhjQ"/>
    <property type="match status" value="1"/>
</dbReference>
<dbReference type="SUPFAM" id="SSF52540">
    <property type="entry name" value="P-loop containing nucleoside triphosphate hydrolases"/>
    <property type="match status" value="1"/>
</dbReference>
<proteinExistence type="predicted"/>
<dbReference type="EMBL" id="CR378668">
    <property type="protein sequence ID" value="CAG20126.1"/>
    <property type="molecule type" value="Genomic_DNA"/>
</dbReference>
<name>Q6LRF0_PHOPR</name>
<evidence type="ECO:0000313" key="1">
    <source>
        <dbReference type="EMBL" id="CAG20126.1"/>
    </source>
</evidence>